<feature type="domain" description="Cadherin" evidence="1">
    <location>
        <begin position="425"/>
        <end position="510"/>
    </location>
</feature>
<dbReference type="Gene3D" id="2.80.10.50">
    <property type="match status" value="3"/>
</dbReference>
<dbReference type="NCBIfam" id="TIGR02608">
    <property type="entry name" value="delta_60_rpt"/>
    <property type="match status" value="6"/>
</dbReference>
<gene>
    <name evidence="2" type="ORF">PN451_15025</name>
</gene>
<dbReference type="PROSITE" id="PS00330">
    <property type="entry name" value="HEMOLYSIN_CALCIUM"/>
    <property type="match status" value="3"/>
</dbReference>
<dbReference type="InterPro" id="IPR048165">
    <property type="entry name" value="Bluetail_dom"/>
</dbReference>
<dbReference type="InterPro" id="IPR013431">
    <property type="entry name" value="Delta_60_rpt"/>
</dbReference>
<dbReference type="PROSITE" id="PS50268">
    <property type="entry name" value="CADHERIN_2"/>
    <property type="match status" value="1"/>
</dbReference>
<dbReference type="InterPro" id="IPR002126">
    <property type="entry name" value="Cadherin-like_dom"/>
</dbReference>
<dbReference type="SUPFAM" id="SSF101898">
    <property type="entry name" value="NHL repeat"/>
    <property type="match status" value="1"/>
</dbReference>
<dbReference type="InterPro" id="IPR015919">
    <property type="entry name" value="Cadherin-like_sf"/>
</dbReference>
<sequence length="795" mass="81277">MPQVIWTKLLGGTGDDVAFSITTGSDGAIYVAGDTSNNLDGETNSGGQDAFVTKYNTDGTKAWTQLLGNTGNDNARSITTGSDGAIYVAGGTYGNLNGQTNSGDQDAFVTRYNTDGTKAWTQLLPGTSIDQANSLTTGSDGAIYVAGYTYGGSLDGQTYNSGIKAFVTKYNTNGTKAWTKLLPGTGYDYASSITTGSDGAIYVAGYTYGGSLDGQTYNGGGNDAFVAKYNTDGTKAWIKVIGTSGTDVARSITTDSNGAIYVAGGTDGNLDGQMNSGGGDAFVTKYNTNGTKAWTRLLGGSGFDIARSITTGSDGAIYVAGYTSSNLDGQTNSGGEDAFVTKYNTDGTKAWTKLLGTGSSDNAFSITTGSDGAIYVAGYTYGGSLDGQTNSGRNDAFVIKLKVNDAPVITSAATATFAENGTGTVYTVTATDADANTTLTYSLSGTDANLFDINNGIVTFKTAPNFELPGDSGANNVYDINVIASDGILNTTKAVAITVTNVNDDFQSALSYTLNSSQIDLTLTGSGNINGTGNSLNNTIFGNSGNNLLDGRAGADSLVGNAGNDTLMGGLGADTMTGGTGNDWYWVDNAGDIVIELANEGTDKVFTTISYTLTDNVEDLALQETAANINGTGNGLNNTITDNTKDNVLDGGAGNDIIRASGGNDTLTGGLGTDTLTGGLGNDSFVYTDLTHSLLAGIDSIKDFNNSTETDRFVVSTARSVFNTVGVVTGLNATAIGNALTITNFGANAAALFTIGSKRYVAINDSTAGFNASTDAIVEITGYKGTLSTDSFVIA</sequence>
<dbReference type="Pfam" id="PF17164">
    <property type="entry name" value="DUF5122"/>
    <property type="match status" value="1"/>
</dbReference>
<reference evidence="2 3" key="1">
    <citation type="submission" date="2023-01" db="EMBL/GenBank/DDBJ databases">
        <title>Genomes from the Australian National Cyanobacteria Reference Collection.</title>
        <authorList>
            <person name="Willis A."/>
            <person name="Lee E.M.F."/>
        </authorList>
    </citation>
    <scope>NUCLEOTIDE SEQUENCE [LARGE SCALE GENOMIC DNA]</scope>
    <source>
        <strain evidence="2 3">CS-1226</strain>
    </source>
</reference>
<dbReference type="InterPro" id="IPR010620">
    <property type="entry name" value="SBBP_repeat"/>
</dbReference>
<dbReference type="Pfam" id="PF06739">
    <property type="entry name" value="SBBP"/>
    <property type="match status" value="2"/>
</dbReference>
<dbReference type="SUPFAM" id="SSF49313">
    <property type="entry name" value="Cadherin-like"/>
    <property type="match status" value="1"/>
</dbReference>
<dbReference type="PRINTS" id="PR00313">
    <property type="entry name" value="CABNDNGRPT"/>
</dbReference>
<dbReference type="SUPFAM" id="SSF51120">
    <property type="entry name" value="beta-Roll"/>
    <property type="match status" value="2"/>
</dbReference>
<protein>
    <submittedName>
        <fullName evidence="2">SBBP repeat-containing protein</fullName>
    </submittedName>
</protein>
<dbReference type="EMBL" id="JAQMUC010000082">
    <property type="protein sequence ID" value="MDB9537124.1"/>
    <property type="molecule type" value="Genomic_DNA"/>
</dbReference>
<dbReference type="Proteomes" id="UP001211249">
    <property type="component" value="Unassembled WGS sequence"/>
</dbReference>
<name>A0ABT5AIK5_9CYAN</name>
<organism evidence="2 3">
    <name type="scientific">Dolichospermum planctonicum CS-1226</name>
    <dbReference type="NCBI Taxonomy" id="3021751"/>
    <lineage>
        <taxon>Bacteria</taxon>
        <taxon>Bacillati</taxon>
        <taxon>Cyanobacteriota</taxon>
        <taxon>Cyanophyceae</taxon>
        <taxon>Nostocales</taxon>
        <taxon>Aphanizomenonaceae</taxon>
        <taxon>Dolichospermum</taxon>
        <taxon>Dolichospermum planctonicum</taxon>
    </lineage>
</organism>
<dbReference type="PANTHER" id="PTHR42754">
    <property type="entry name" value="ENDOGLUCANASE"/>
    <property type="match status" value="1"/>
</dbReference>
<dbReference type="Gene3D" id="2.60.40.60">
    <property type="entry name" value="Cadherins"/>
    <property type="match status" value="1"/>
</dbReference>
<accession>A0ABT5AIK5</accession>
<evidence type="ECO:0000313" key="2">
    <source>
        <dbReference type="EMBL" id="MDB9537124.1"/>
    </source>
</evidence>
<comment type="caution">
    <text evidence="2">The sequence shown here is derived from an EMBL/GenBank/DDBJ whole genome shotgun (WGS) entry which is preliminary data.</text>
</comment>
<dbReference type="Pfam" id="PF00353">
    <property type="entry name" value="HemolysinCabind"/>
    <property type="match status" value="2"/>
</dbReference>
<dbReference type="CDD" id="cd11304">
    <property type="entry name" value="Cadherin_repeat"/>
    <property type="match status" value="1"/>
</dbReference>
<dbReference type="NCBIfam" id="NF041519">
    <property type="entry name" value="bluetail"/>
    <property type="match status" value="1"/>
</dbReference>
<proteinExistence type="predicted"/>
<dbReference type="Gene3D" id="2.150.10.10">
    <property type="entry name" value="Serralysin-like metalloprotease, C-terminal"/>
    <property type="match status" value="2"/>
</dbReference>
<dbReference type="InterPro" id="IPR011049">
    <property type="entry name" value="Serralysin-like_metalloprot_C"/>
</dbReference>
<dbReference type="SMART" id="SM00112">
    <property type="entry name" value="CA"/>
    <property type="match status" value="1"/>
</dbReference>
<dbReference type="InterPro" id="IPR018511">
    <property type="entry name" value="Hemolysin-typ_Ca-bd_CS"/>
</dbReference>
<dbReference type="InterPro" id="IPR001343">
    <property type="entry name" value="Hemolysn_Ca-bd"/>
</dbReference>
<keyword evidence="3" id="KW-1185">Reference proteome</keyword>
<dbReference type="PANTHER" id="PTHR42754:SF1">
    <property type="entry name" value="LIPOPROTEIN"/>
    <property type="match status" value="1"/>
</dbReference>
<dbReference type="RefSeq" id="WP_271796839.1">
    <property type="nucleotide sequence ID" value="NZ_JAQMUC010000082.1"/>
</dbReference>
<evidence type="ECO:0000313" key="3">
    <source>
        <dbReference type="Proteomes" id="UP001211249"/>
    </source>
</evidence>
<evidence type="ECO:0000259" key="1">
    <source>
        <dbReference type="PROSITE" id="PS50268"/>
    </source>
</evidence>